<accession>A0A238W9N1</accession>
<evidence type="ECO:0000256" key="1">
    <source>
        <dbReference type="SAM" id="MobiDB-lite"/>
    </source>
</evidence>
<feature type="signal peptide" evidence="2">
    <location>
        <begin position="1"/>
        <end position="21"/>
    </location>
</feature>
<sequence length="58" mass="6075">MKKLFLIATIFGSMFFTSCNPDDSTLDEFQNPQACCGEDGTILPPPPPPPTGSGNNGG</sequence>
<proteinExistence type="predicted"/>
<dbReference type="Proteomes" id="UP000198379">
    <property type="component" value="Unassembled WGS sequence"/>
</dbReference>
<name>A0A238W9N1_9FLAO</name>
<feature type="region of interest" description="Disordered" evidence="1">
    <location>
        <begin position="32"/>
        <end position="58"/>
    </location>
</feature>
<dbReference type="EMBL" id="FZNY01000001">
    <property type="protein sequence ID" value="SNR42994.1"/>
    <property type="molecule type" value="Genomic_DNA"/>
</dbReference>
<feature type="chain" id="PRO_5012579435" description="Lipoprotein" evidence="2">
    <location>
        <begin position="22"/>
        <end position="58"/>
    </location>
</feature>
<dbReference type="AlphaFoldDB" id="A0A238W9N1"/>
<evidence type="ECO:0008006" key="5">
    <source>
        <dbReference type="Google" id="ProtNLM"/>
    </source>
</evidence>
<dbReference type="PROSITE" id="PS51257">
    <property type="entry name" value="PROKAR_LIPOPROTEIN"/>
    <property type="match status" value="1"/>
</dbReference>
<gene>
    <name evidence="3" type="ORF">SAMN06265376_101817</name>
</gene>
<organism evidence="3 4">
    <name type="scientific">Dokdonia pacifica</name>
    <dbReference type="NCBI Taxonomy" id="1627892"/>
    <lineage>
        <taxon>Bacteria</taxon>
        <taxon>Pseudomonadati</taxon>
        <taxon>Bacteroidota</taxon>
        <taxon>Flavobacteriia</taxon>
        <taxon>Flavobacteriales</taxon>
        <taxon>Flavobacteriaceae</taxon>
        <taxon>Dokdonia</taxon>
    </lineage>
</organism>
<evidence type="ECO:0000313" key="4">
    <source>
        <dbReference type="Proteomes" id="UP000198379"/>
    </source>
</evidence>
<dbReference type="RefSeq" id="WP_179218079.1">
    <property type="nucleotide sequence ID" value="NZ_BMEP01000002.1"/>
</dbReference>
<protein>
    <recommendedName>
        <fullName evidence="5">Lipoprotein</fullName>
    </recommendedName>
</protein>
<keyword evidence="2" id="KW-0732">Signal</keyword>
<reference evidence="3 4" key="1">
    <citation type="submission" date="2017-06" db="EMBL/GenBank/DDBJ databases">
        <authorList>
            <person name="Kim H.J."/>
            <person name="Triplett B.A."/>
        </authorList>
    </citation>
    <scope>NUCLEOTIDE SEQUENCE [LARGE SCALE GENOMIC DNA]</scope>
    <source>
        <strain evidence="3 4">DSM 25597</strain>
    </source>
</reference>
<evidence type="ECO:0000313" key="3">
    <source>
        <dbReference type="EMBL" id="SNR42994.1"/>
    </source>
</evidence>
<evidence type="ECO:0000256" key="2">
    <source>
        <dbReference type="SAM" id="SignalP"/>
    </source>
</evidence>
<keyword evidence="4" id="KW-1185">Reference proteome</keyword>